<proteinExistence type="predicted"/>
<dbReference type="PROSITE" id="PS51257">
    <property type="entry name" value="PROKAR_LIPOPROTEIN"/>
    <property type="match status" value="1"/>
</dbReference>
<organism evidence="2 3">
    <name type="scientific">Ulvibacter litoralis</name>
    <dbReference type="NCBI Taxonomy" id="227084"/>
    <lineage>
        <taxon>Bacteria</taxon>
        <taxon>Pseudomonadati</taxon>
        <taxon>Bacteroidota</taxon>
        <taxon>Flavobacteriia</taxon>
        <taxon>Flavobacteriales</taxon>
        <taxon>Flavobacteriaceae</taxon>
        <taxon>Ulvibacter</taxon>
    </lineage>
</organism>
<name>A0A1G7GFZ9_9FLAO</name>
<evidence type="ECO:0000256" key="1">
    <source>
        <dbReference type="SAM" id="SignalP"/>
    </source>
</evidence>
<feature type="signal peptide" evidence="1">
    <location>
        <begin position="1"/>
        <end position="20"/>
    </location>
</feature>
<feature type="chain" id="PRO_5011763987" description="DUF1566 domain-containing protein" evidence="1">
    <location>
        <begin position="21"/>
        <end position="203"/>
    </location>
</feature>
<keyword evidence="1" id="KW-0732">Signal</keyword>
<protein>
    <recommendedName>
        <fullName evidence="4">DUF1566 domain-containing protein</fullName>
    </recommendedName>
</protein>
<reference evidence="2 3" key="1">
    <citation type="submission" date="2016-10" db="EMBL/GenBank/DDBJ databases">
        <authorList>
            <person name="de Groot N.N."/>
        </authorList>
    </citation>
    <scope>NUCLEOTIDE SEQUENCE [LARGE SCALE GENOMIC DNA]</scope>
    <source>
        <strain evidence="2 3">DSM 16195</strain>
    </source>
</reference>
<dbReference type="OrthoDB" id="9765957at2"/>
<dbReference type="STRING" id="227084.SAMN05421855_103109"/>
<dbReference type="RefSeq" id="WP_093144131.1">
    <property type="nucleotide sequence ID" value="NZ_BMWO01000003.1"/>
</dbReference>
<gene>
    <name evidence="2" type="ORF">SAMN05421855_103109</name>
</gene>
<sequence length="203" mass="22389">MKKYQYTFFSQLAILFLVVAACSSNDDTSEETVALEIGQAYQGGIIFYLDDSGEHGLIALQNDLEVAEWGCTANQAPIAQDHTIGTGEANTQAIVNYCDEDVYAAKLCADLVQNGYDDWFLPSIDELGLVYEHKDAIGGFANEEYWVYSSSTEGFNGCSAMGGPPCYLNSYVWDFSITPVFEDTRKITSSKVSGNRVRPIRSF</sequence>
<evidence type="ECO:0000313" key="2">
    <source>
        <dbReference type="EMBL" id="SDE86939.1"/>
    </source>
</evidence>
<dbReference type="EMBL" id="FNBA01000003">
    <property type="protein sequence ID" value="SDE86939.1"/>
    <property type="molecule type" value="Genomic_DNA"/>
</dbReference>
<dbReference type="Proteomes" id="UP000199321">
    <property type="component" value="Unassembled WGS sequence"/>
</dbReference>
<keyword evidence="3" id="KW-1185">Reference proteome</keyword>
<evidence type="ECO:0000313" key="3">
    <source>
        <dbReference type="Proteomes" id="UP000199321"/>
    </source>
</evidence>
<accession>A0A1G7GFZ9</accession>
<evidence type="ECO:0008006" key="4">
    <source>
        <dbReference type="Google" id="ProtNLM"/>
    </source>
</evidence>
<dbReference type="AlphaFoldDB" id="A0A1G7GFZ9"/>